<keyword evidence="1" id="KW-1133">Transmembrane helix</keyword>
<proteinExistence type="predicted"/>
<reference evidence="2 3" key="1">
    <citation type="submission" date="2016-04" db="EMBL/GenBank/DDBJ databases">
        <title>New species of Pectobacterium.</title>
        <authorList>
            <person name="Waleron M."/>
            <person name="Misztak A.E."/>
            <person name="Waleron K."/>
        </authorList>
    </citation>
    <scope>NUCLEOTIDE SEQUENCE [LARGE SCALE GENOMIC DNA]</scope>
    <source>
        <strain evidence="2 3">IFB5232</strain>
    </source>
</reference>
<sequence length="65" mass="7812">MLSLVIFILIFVFILFLRRFDFDVILKFDYVYNQNAFVKTHHSKTSWLLLSFFVFSILFSLGNII</sequence>
<protein>
    <submittedName>
        <fullName evidence="2">Uncharacterized protein</fullName>
    </submittedName>
</protein>
<evidence type="ECO:0000256" key="1">
    <source>
        <dbReference type="SAM" id="Phobius"/>
    </source>
</evidence>
<organism evidence="2 3">
    <name type="scientific">Pectobacterium peruviense</name>
    <dbReference type="NCBI Taxonomy" id="2066479"/>
    <lineage>
        <taxon>Bacteria</taxon>
        <taxon>Pseudomonadati</taxon>
        <taxon>Pseudomonadota</taxon>
        <taxon>Gammaproteobacteria</taxon>
        <taxon>Enterobacterales</taxon>
        <taxon>Pectobacteriaceae</taxon>
        <taxon>Pectobacterium</taxon>
    </lineage>
</organism>
<dbReference type="EMBL" id="LXFV01000031">
    <property type="protein sequence ID" value="PKX84657.1"/>
    <property type="molecule type" value="Genomic_DNA"/>
</dbReference>
<evidence type="ECO:0000313" key="2">
    <source>
        <dbReference type="EMBL" id="PKX84657.1"/>
    </source>
</evidence>
<dbReference type="Proteomes" id="UP000234468">
    <property type="component" value="Unassembled WGS sequence"/>
</dbReference>
<keyword evidence="3" id="KW-1185">Reference proteome</keyword>
<accession>A0ABX4S2C3</accession>
<evidence type="ECO:0000313" key="3">
    <source>
        <dbReference type="Proteomes" id="UP000234468"/>
    </source>
</evidence>
<comment type="caution">
    <text evidence="2">The sequence shown here is derived from an EMBL/GenBank/DDBJ whole genome shotgun (WGS) entry which is preliminary data.</text>
</comment>
<gene>
    <name evidence="2" type="ORF">A0G03_19765</name>
</gene>
<keyword evidence="1" id="KW-0472">Membrane</keyword>
<feature type="transmembrane region" description="Helical" evidence="1">
    <location>
        <begin position="46"/>
        <end position="64"/>
    </location>
</feature>
<keyword evidence="1" id="KW-0812">Transmembrane</keyword>
<name>A0ABX4S2C3_9GAMM</name>